<evidence type="ECO:0000313" key="4">
    <source>
        <dbReference type="Proteomes" id="UP000692954"/>
    </source>
</evidence>
<feature type="signal peptide" evidence="2">
    <location>
        <begin position="1"/>
        <end position="18"/>
    </location>
</feature>
<comment type="caution">
    <text evidence="3">The sequence shown here is derived from an EMBL/GenBank/DDBJ whole genome shotgun (WGS) entry which is preliminary data.</text>
</comment>
<feature type="transmembrane region" description="Helical" evidence="1">
    <location>
        <begin position="2366"/>
        <end position="2384"/>
    </location>
</feature>
<dbReference type="OrthoDB" id="77931at2759"/>
<evidence type="ECO:0000256" key="1">
    <source>
        <dbReference type="SAM" id="Phobius"/>
    </source>
</evidence>
<feature type="transmembrane region" description="Helical" evidence="1">
    <location>
        <begin position="2624"/>
        <end position="2653"/>
    </location>
</feature>
<keyword evidence="1" id="KW-1133">Transmembrane helix</keyword>
<feature type="chain" id="PRO_5035739148" description="Transmembrane protein" evidence="2">
    <location>
        <begin position="19"/>
        <end position="2824"/>
    </location>
</feature>
<protein>
    <recommendedName>
        <fullName evidence="5">Transmembrane protein</fullName>
    </recommendedName>
</protein>
<feature type="transmembrane region" description="Helical" evidence="1">
    <location>
        <begin position="2561"/>
        <end position="2588"/>
    </location>
</feature>
<keyword evidence="1" id="KW-0812">Transmembrane</keyword>
<dbReference type="PANTHER" id="PTHR11319:SF35">
    <property type="entry name" value="OUTER MEMBRANE PROTEIN PMPC-RELATED"/>
    <property type="match status" value="1"/>
</dbReference>
<feature type="transmembrane region" description="Helical" evidence="1">
    <location>
        <begin position="2701"/>
        <end position="2719"/>
    </location>
</feature>
<evidence type="ECO:0008006" key="5">
    <source>
        <dbReference type="Google" id="ProtNLM"/>
    </source>
</evidence>
<dbReference type="CDD" id="cd00064">
    <property type="entry name" value="FU"/>
    <property type="match status" value="1"/>
</dbReference>
<dbReference type="EMBL" id="CAJJDN010000202">
    <property type="protein sequence ID" value="CAD8128981.1"/>
    <property type="molecule type" value="Genomic_DNA"/>
</dbReference>
<evidence type="ECO:0000256" key="2">
    <source>
        <dbReference type="SAM" id="SignalP"/>
    </source>
</evidence>
<keyword evidence="2" id="KW-0732">Signal</keyword>
<dbReference type="PANTHER" id="PTHR11319">
    <property type="entry name" value="G PROTEIN-COUPLED RECEPTOR-RELATED"/>
    <property type="match status" value="1"/>
</dbReference>
<sequence length="2824" mass="328894">MKILQILNLFSLLEIVYSQSLQIVGQDYQLVEKNIDLSQLLVADFGLFVGIWSRYNPLGITQQVGIVGLMDSNCFHQHSIIGKSLRSLEFIYYDCLQPESQIIQKFVSFNTLDGQQHFYKLDIQPSEYESVWYLFELLYYPQKSISEFMIVKGKEILLQKKVDTIFFKENYLKLIIGGSLIVQNSNLKSIEVGQRFSYFPGKMYQISFIPKHLSDLQLKNGINRYLFFFEDVSEIICENSITSKIPDFDLLWLDVKSFISENFNTDSFILAGWFRIIKINQVDDEFIYQFLKMSKNTRSEQLSNSNLSPFQLFYKISPNNNKIIITTYSYNFPSVTLDFTNSDNSLIIFEEFELNHKITLWHSLFVNLIQDQIFIQIKFFDQYDVYEYSISHPVKQFRFVQFQIQYGNLIQTQRNYLNIQTRNNIFYNCQQQIQQQNCHYSCEDCDGPTNTDCLSCSAASNRIYLPQHKACICPYNQLDDQMNQNCLAFSDQSFDIKDLQKDNDCKFGYFEYDDSCYPCPSIISDKLITCLECLQNVKGWKDDAYCRTMVYLNPNGNTAKTFQDPISNLFTFDGLEPQLCREWKTQHFSDIDSIFQLFSQQQEKFNFFCQNSWADHCYECNIFDCFKCSIEMTGMKCIDCGLSLPIINGQCTSQFQQPNFLKSCRTPYYLSSLKECKLCPIKNCKYCFEYNKNDLGKCTLYANFEIFEFDEYTKIGCALCEENFIFDFIIGECNYKQPSISNCLRSFVNLQNQEICTLSSTDFSIALEIINCGKLIENCLQCIFTPWQEIRCIICQIGFTTSVKRGNCYPNSYKNAIIVIDGDQTDYDAWIQRVQSFIMKFLPNQYFYQRDIIGTDNQESQILNQHDYQLECIDGYAQNQNFSCVNYCTSECLSCQENQRQNLYYCVQCPLNNYYEPIRSLTNGQCIRCPELCEVCEKRSEAEIQKLNPYFLITDDNIDYSFKCIKPISIDNVVLDPYFQIAKYCFAPNCNVEFTFKQSAYQKNSDDKIDIHYCNQIGLKVLKFQNDWKTSNIGITQITELKQLIFSLQQLKTVFNLYQNKLYFYYVSGYDSIEINDAILQANNNNYFQFKNQNQKVDIILNNIVIQQNQINNITSLFDSEIFGDVTMNNIQIINTNFNTTSLFNFNQKLLQGTIKIQKMVLQNCSIQNSQLFYFVNNQVQIEIEQLIINKTFFHNSSFITFFQNLEGESKLEVRAITITSSNFQNSYLFNCTNLQDIYLNNVILDKNSINLSTIIAFNKNFTLLQSQLNNNNFIESQFIATLETDSKKKVFCFVEKLLASQNDYTTSSLFQISNENMNYSLRAVKIQLNQGYNTQYQDSSLFNLHCFKLEIDQIYIADSNKLRIFNFFEVSQIIASNIIYENLKNNNRVPSSLNCVEFQNFNYQLLLISGYSLVTLKNIKVIKLFSVDILLIQISTRKKWTDIPSSLELINLEFIGNLLLHQNQANFFSFVQINSEHNANIQIENVLFENNFIHQQIDDPQDSAAALLHIESNQGYIKINNLQCAYNALTNSSNSFMFLKSEIITITNYTVSNHNILPLQLWKLYYDIQLENDIDEYDQEQTNLMIQQSFKILNKGGSIAASTFFCFNCFFQDFIGLKSTVFEIKTQGNGNIQLRNLTINSSEYDLSQITDSTGCITIYSSNSLLDLKIINAILINIFNRMAASVLTIHPSLQKNTVFIQDIIIKNCISLINPLINILFSTQYINSNKVIIINANINFQEGIWMKYFEKTGMLNQNEILDIASTTNALIQLQNCKVVMSKILIQGLFGCPLIKLINVSYLLIFQLRAIEIKLFYAFNLIEVRQDLQIKQTIYINYGNFQRIQIYEITENLIYQNSKINYMIQGCSQIEIQQEQATYSFSQIIKLFQQAQKVSSIIQFYTNSNNTVIEIQNVFLHQINCSYCLNGLIFFNIENYKSLKIRDLIFNSNHIKNYGCMNIEATTKINRNFIIQNSNFFNNNGSSGTAIYSSNIPINIIQCSIINNVARDQGGGIFLNMDTKYLIINKSSIINNKAFEGGGIYLFQNGNINQENLIQTFMQFNQADFLSNNLFEFPTHLSLLINSQEMQAEELIINNNIIQVLKLKSYQILDQGVIKFSNYLMIPSGQAIKEYKIFIPQLQIFYTIFNDMGIVVKNSRNEQQQNSHQFTCFVQQATTELNQVQSFKESKLISSLQANELNRFDLGDIQFIYNPYQDKNHNLQILINCSSNNSKSQLLYLINARTYKCQLGEFYIDEGCQICESIFGFYSVTYDATKCSIFDKTKFANISSNAIQLLEGYWRPNLYSDYTDYCFKNILFCKGGWKVGDELCSLGHLGGLCEECDYHNKRGEGNFFRNQQDSQCYNCSINNIMPFLFSFVWAIFSIVITLRSIEQSNLLFSNLQFKLIYRKILFKLEKDMSGIFIKMLFIYLWIFSAIFTFNIQFSISFSFIDQTSNTSQFMASSLDCYLSQLSQIDLIYLRIIATILLLLIQFVIILIGYQIYILISNAKFQTYILSNTLLYLYVSNFSGLIKQFCSIVSKRIISKIEYIQGDLTLLFGSLNHNQWIYKFAIPGLVLFGVCIPFALFLFMFLTKKRFNKIKFRRHICYLFDEYNESNYFWEQIKFSKKIIIILIMTYFESNILLKASLLGLLLLIYQIIAGKQQPYNLQKLNNLDLEASQICSLAIFIAISKYVSEQQFENASSQILQVFIIILIIKLCYQFILDIFRSYVKKYRIYFITILHNIFRSIHSNSKNTVYLGKLLMQWSKNEQRVQLNFKILKTHLLKISKAQIKAQKSFYSATSNQYRASLTRSNQVKIAKNRILLSLEQ</sequence>
<keyword evidence="4" id="KW-1185">Reference proteome</keyword>
<accession>A0A8S1RK45</accession>
<keyword evidence="1" id="KW-0472">Membrane</keyword>
<feature type="transmembrane region" description="Helical" evidence="1">
    <location>
        <begin position="2473"/>
        <end position="2501"/>
    </location>
</feature>
<dbReference type="InterPro" id="IPR006212">
    <property type="entry name" value="Furin_repeat"/>
</dbReference>
<name>A0A8S1RK45_9CILI</name>
<dbReference type="Proteomes" id="UP000692954">
    <property type="component" value="Unassembled WGS sequence"/>
</dbReference>
<reference evidence="3" key="1">
    <citation type="submission" date="2021-01" db="EMBL/GenBank/DDBJ databases">
        <authorList>
            <consortium name="Genoscope - CEA"/>
            <person name="William W."/>
        </authorList>
    </citation>
    <scope>NUCLEOTIDE SEQUENCE</scope>
</reference>
<gene>
    <name evidence="3" type="ORF">PSON_ATCC_30995.1.T2020012</name>
</gene>
<feature type="transmembrane region" description="Helical" evidence="1">
    <location>
        <begin position="2508"/>
        <end position="2527"/>
    </location>
</feature>
<organism evidence="3 4">
    <name type="scientific">Paramecium sonneborni</name>
    <dbReference type="NCBI Taxonomy" id="65129"/>
    <lineage>
        <taxon>Eukaryota</taxon>
        <taxon>Sar</taxon>
        <taxon>Alveolata</taxon>
        <taxon>Ciliophora</taxon>
        <taxon>Intramacronucleata</taxon>
        <taxon>Oligohymenophorea</taxon>
        <taxon>Peniculida</taxon>
        <taxon>Parameciidae</taxon>
        <taxon>Paramecium</taxon>
    </lineage>
</organism>
<proteinExistence type="predicted"/>
<evidence type="ECO:0000313" key="3">
    <source>
        <dbReference type="EMBL" id="CAD8128981.1"/>
    </source>
</evidence>
<feature type="transmembrane region" description="Helical" evidence="1">
    <location>
        <begin position="2422"/>
        <end position="2446"/>
    </location>
</feature>